<accession>A0ABT9LU69</accession>
<comment type="caution">
    <text evidence="2">The sequence shown here is derived from an EMBL/GenBank/DDBJ whole genome shotgun (WGS) entry which is preliminary data.</text>
</comment>
<reference evidence="2 3" key="1">
    <citation type="submission" date="2023-07" db="EMBL/GenBank/DDBJ databases">
        <title>Genomic Encyclopedia of Type Strains, Phase IV (KMG-IV): sequencing the most valuable type-strain genomes for metagenomic binning, comparative biology and taxonomic classification.</title>
        <authorList>
            <person name="Goeker M."/>
        </authorList>
    </citation>
    <scope>NUCLEOTIDE SEQUENCE [LARGE SCALE GENOMIC DNA]</scope>
    <source>
        <strain evidence="2 3">DSM 25924</strain>
    </source>
</reference>
<feature type="transmembrane region" description="Helical" evidence="1">
    <location>
        <begin position="248"/>
        <end position="264"/>
    </location>
</feature>
<evidence type="ECO:0000313" key="2">
    <source>
        <dbReference type="EMBL" id="MDP9727807.1"/>
    </source>
</evidence>
<sequence>MFPRWLFRQVDGSRSDWFWSSYLRMNCLLMIIGYVLVVFKIFAGISVLACLFGILVFRLRRAPHRTRLAALGGAFFYSSLESQSWWVHLRQKLRKRWAIIYRDLRRWHFSHRTIELFAFWVVFVLSVYIRSYDALVHAAPSMSDGYTTLTWAKYIDMNQLFHDGIYPQGFYIYIALIGKLALVNLLYILKYSGAFNNSLVVWSIYYTLKNLTGKANGALVGMALYGVFGYLILQDDWSRVGASLSQEFSFVFALPVLVFAYKYLKSGRPEEGYTVFFGLSAAGLTHPFGYALALLCAGSPLLAEWLVQHLRWNRKMTWMTGAILASLFVTLWPLAVGRLLGHAVNAASVTFIHAHQAIPFPQLTWLDILGAACSLFLCVIGVLHVLRGDSLTLSIALAGLLMFTLYEWLAPLSQSVALSSRAIDMWAIIEALVIGYTVYLLLSFFPVRAWWQWTQAVGIYALFQGAVAFCGVNPIIPYKLLSNHNVEQYLQIVKQQTNGSYLLVAPDQYYSLVLDTGYLMHVNAFVHEFNPKARIPLTAYGARKPSLAIPHDVYIIYPKHLYEINSSLSIYPIEKKIYQQDELAYRNLAHWLRQYQSAGHSLQIEYDGPNTTVYLIYNNK</sequence>
<feature type="transmembrane region" description="Helical" evidence="1">
    <location>
        <begin position="28"/>
        <end position="57"/>
    </location>
</feature>
<name>A0ABT9LU69_9BACL</name>
<proteinExistence type="predicted"/>
<dbReference type="EMBL" id="JAURUO010000003">
    <property type="protein sequence ID" value="MDP9727807.1"/>
    <property type="molecule type" value="Genomic_DNA"/>
</dbReference>
<feature type="transmembrane region" description="Helical" evidence="1">
    <location>
        <begin position="322"/>
        <end position="344"/>
    </location>
</feature>
<evidence type="ECO:0008006" key="4">
    <source>
        <dbReference type="Google" id="ProtNLM"/>
    </source>
</evidence>
<dbReference type="RefSeq" id="WP_306953351.1">
    <property type="nucleotide sequence ID" value="NZ_JAURUO010000003.1"/>
</dbReference>
<feature type="transmembrane region" description="Helical" evidence="1">
    <location>
        <begin position="391"/>
        <end position="410"/>
    </location>
</feature>
<feature type="transmembrane region" description="Helical" evidence="1">
    <location>
        <begin position="114"/>
        <end position="132"/>
    </location>
</feature>
<keyword evidence="3" id="KW-1185">Reference proteome</keyword>
<feature type="transmembrane region" description="Helical" evidence="1">
    <location>
        <begin position="215"/>
        <end position="233"/>
    </location>
</feature>
<evidence type="ECO:0000256" key="1">
    <source>
        <dbReference type="SAM" id="Phobius"/>
    </source>
</evidence>
<keyword evidence="1" id="KW-0812">Transmembrane</keyword>
<keyword evidence="1" id="KW-1133">Transmembrane helix</keyword>
<feature type="transmembrane region" description="Helical" evidence="1">
    <location>
        <begin position="422"/>
        <end position="445"/>
    </location>
</feature>
<gene>
    <name evidence="2" type="ORF">J2S04_000737</name>
</gene>
<protein>
    <recommendedName>
        <fullName evidence="4">Glycosyltransferase RgtA/B/C/D-like domain-containing protein</fullName>
    </recommendedName>
</protein>
<keyword evidence="1" id="KW-0472">Membrane</keyword>
<dbReference type="Proteomes" id="UP001229209">
    <property type="component" value="Unassembled WGS sequence"/>
</dbReference>
<evidence type="ECO:0000313" key="3">
    <source>
        <dbReference type="Proteomes" id="UP001229209"/>
    </source>
</evidence>
<feature type="transmembrane region" description="Helical" evidence="1">
    <location>
        <begin position="365"/>
        <end position="385"/>
    </location>
</feature>
<feature type="transmembrane region" description="Helical" evidence="1">
    <location>
        <begin position="170"/>
        <end position="189"/>
    </location>
</feature>
<organism evidence="2 3">
    <name type="scientific">Alicyclobacillus tolerans</name>
    <dbReference type="NCBI Taxonomy" id="90970"/>
    <lineage>
        <taxon>Bacteria</taxon>
        <taxon>Bacillati</taxon>
        <taxon>Bacillota</taxon>
        <taxon>Bacilli</taxon>
        <taxon>Bacillales</taxon>
        <taxon>Alicyclobacillaceae</taxon>
        <taxon>Alicyclobacillus</taxon>
    </lineage>
</organism>
<feature type="transmembrane region" description="Helical" evidence="1">
    <location>
        <begin position="457"/>
        <end position="476"/>
    </location>
</feature>